<comment type="caution">
    <text evidence="1">The sequence shown here is derived from an EMBL/GenBank/DDBJ whole genome shotgun (WGS) entry which is preliminary data.</text>
</comment>
<keyword evidence="2" id="KW-1185">Reference proteome</keyword>
<dbReference type="RefSeq" id="WP_105543631.1">
    <property type="nucleotide sequence ID" value="NZ_JBBGZH010000002.1"/>
</dbReference>
<protein>
    <submittedName>
        <fullName evidence="1">EexN family lipoprotein</fullName>
    </submittedName>
</protein>
<proteinExistence type="predicted"/>
<keyword evidence="1" id="KW-0449">Lipoprotein</keyword>
<name>A0ABU8PFY4_9HYPH</name>
<reference evidence="1 2" key="1">
    <citation type="submission" date="2023-12" db="EMBL/GenBank/DDBJ databases">
        <title>Gut-associated functions are favored during microbiome assembly across C. elegans life.</title>
        <authorList>
            <person name="Zimmermann J."/>
        </authorList>
    </citation>
    <scope>NUCLEOTIDE SEQUENCE [LARGE SCALE GENOMIC DNA]</scope>
    <source>
        <strain evidence="1 2">MYb71</strain>
    </source>
</reference>
<dbReference type="Proteomes" id="UP001375812">
    <property type="component" value="Unassembled WGS sequence"/>
</dbReference>
<accession>A0ABU8PFY4</accession>
<dbReference type="InterPro" id="IPR047937">
    <property type="entry name" value="Eex_IncN-like"/>
</dbReference>
<evidence type="ECO:0000313" key="1">
    <source>
        <dbReference type="EMBL" id="MEJ5021165.1"/>
    </source>
</evidence>
<dbReference type="PROSITE" id="PS51257">
    <property type="entry name" value="PROKAR_LIPOPROTEIN"/>
    <property type="match status" value="1"/>
</dbReference>
<dbReference type="EMBL" id="JBBGZH010000002">
    <property type="protein sequence ID" value="MEJ5021165.1"/>
    <property type="molecule type" value="Genomic_DNA"/>
</dbReference>
<evidence type="ECO:0000313" key="2">
    <source>
        <dbReference type="Proteomes" id="UP001375812"/>
    </source>
</evidence>
<organism evidence="1 2">
    <name type="scientific">Ochrobactrum vermis</name>
    <dbReference type="NCBI Taxonomy" id="1827297"/>
    <lineage>
        <taxon>Bacteria</taxon>
        <taxon>Pseudomonadati</taxon>
        <taxon>Pseudomonadota</taxon>
        <taxon>Alphaproteobacteria</taxon>
        <taxon>Hyphomicrobiales</taxon>
        <taxon>Brucellaceae</taxon>
        <taxon>Brucella/Ochrobactrum group</taxon>
        <taxon>Ochrobactrum</taxon>
    </lineage>
</organism>
<dbReference type="NCBIfam" id="NF033894">
    <property type="entry name" value="Eex_IncN"/>
    <property type="match status" value="1"/>
</dbReference>
<gene>
    <name evidence="1" type="ORF">WH297_15705</name>
</gene>
<sequence>MRVLVTMVVLLVVTGCSEEKITTYSVEELTADETLLVRVLSECRNDPGNQRDTARCVNAETTDGKRRLRKMRELLGN</sequence>